<accession>A0A8D8B555</accession>
<sequence>MFVAPFEMLTSISFFLFLFSLPLSLSLPISQSTQTIAFGLPSTNAHTFFPHAPTHTQSSTRRPWLSRALALALAKRNFPASWPAHNRWHSTVFSSECSRTLQQYNSNNNNGLTVLLADLGGTCYLHLALARSIVVIYLLF</sequence>
<keyword evidence="1" id="KW-0732">Signal</keyword>
<dbReference type="EMBL" id="HBUE01053585">
    <property type="protein sequence ID" value="CAG6465546.1"/>
    <property type="molecule type" value="Transcribed_RNA"/>
</dbReference>
<evidence type="ECO:0000256" key="1">
    <source>
        <dbReference type="SAM" id="SignalP"/>
    </source>
</evidence>
<reference evidence="2" key="1">
    <citation type="submission" date="2021-05" db="EMBL/GenBank/DDBJ databases">
        <authorList>
            <person name="Alioto T."/>
            <person name="Alioto T."/>
            <person name="Gomez Garrido J."/>
        </authorList>
    </citation>
    <scope>NUCLEOTIDE SEQUENCE</scope>
</reference>
<dbReference type="AlphaFoldDB" id="A0A8D8B555"/>
<dbReference type="EMBL" id="HBUE01053584">
    <property type="protein sequence ID" value="CAG6465545.1"/>
    <property type="molecule type" value="Transcribed_RNA"/>
</dbReference>
<name>A0A8D8B555_CULPI</name>
<feature type="signal peptide" evidence="1">
    <location>
        <begin position="1"/>
        <end position="26"/>
    </location>
</feature>
<proteinExistence type="predicted"/>
<organism evidence="2">
    <name type="scientific">Culex pipiens</name>
    <name type="common">House mosquito</name>
    <dbReference type="NCBI Taxonomy" id="7175"/>
    <lineage>
        <taxon>Eukaryota</taxon>
        <taxon>Metazoa</taxon>
        <taxon>Ecdysozoa</taxon>
        <taxon>Arthropoda</taxon>
        <taxon>Hexapoda</taxon>
        <taxon>Insecta</taxon>
        <taxon>Pterygota</taxon>
        <taxon>Neoptera</taxon>
        <taxon>Endopterygota</taxon>
        <taxon>Diptera</taxon>
        <taxon>Nematocera</taxon>
        <taxon>Culicoidea</taxon>
        <taxon>Culicidae</taxon>
        <taxon>Culicinae</taxon>
        <taxon>Culicini</taxon>
        <taxon>Culex</taxon>
        <taxon>Culex</taxon>
    </lineage>
</organism>
<evidence type="ECO:0000313" key="2">
    <source>
        <dbReference type="EMBL" id="CAG6465546.1"/>
    </source>
</evidence>
<feature type="chain" id="PRO_5036260396" evidence="1">
    <location>
        <begin position="27"/>
        <end position="140"/>
    </location>
</feature>
<protein>
    <submittedName>
        <fullName evidence="2">(northern house mosquito) hypothetical protein</fullName>
    </submittedName>
</protein>